<gene>
    <name evidence="1" type="ORF">UFOPK1495_01674</name>
</gene>
<dbReference type="AlphaFoldDB" id="A0A6J6DIN9"/>
<reference evidence="1" key="1">
    <citation type="submission" date="2020-05" db="EMBL/GenBank/DDBJ databases">
        <authorList>
            <person name="Chiriac C."/>
            <person name="Salcher M."/>
            <person name="Ghai R."/>
            <person name="Kavagutti S V."/>
        </authorList>
    </citation>
    <scope>NUCLEOTIDE SEQUENCE</scope>
</reference>
<evidence type="ECO:0000313" key="1">
    <source>
        <dbReference type="EMBL" id="CAB4564042.1"/>
    </source>
</evidence>
<dbReference type="EMBL" id="CAEZSU010000233">
    <property type="protein sequence ID" value="CAB4564042.1"/>
    <property type="molecule type" value="Genomic_DNA"/>
</dbReference>
<name>A0A6J6DIN9_9ZZZZ</name>
<organism evidence="1">
    <name type="scientific">freshwater metagenome</name>
    <dbReference type="NCBI Taxonomy" id="449393"/>
    <lineage>
        <taxon>unclassified sequences</taxon>
        <taxon>metagenomes</taxon>
        <taxon>ecological metagenomes</taxon>
    </lineage>
</organism>
<proteinExistence type="predicted"/>
<accession>A0A6J6DIN9</accession>
<protein>
    <submittedName>
        <fullName evidence="1">Unannotated protein</fullName>
    </submittedName>
</protein>
<sequence length="47" mass="5083">MERIDGATSSILCIPAMDLDLMSHAPLPEPILEVLAAEIPRGRIRVA</sequence>